<evidence type="ECO:0000313" key="4">
    <source>
        <dbReference type="Proteomes" id="UP000199118"/>
    </source>
</evidence>
<name>A0A1H2VXW0_9RHOB</name>
<dbReference type="Proteomes" id="UP000199118">
    <property type="component" value="Unassembled WGS sequence"/>
</dbReference>
<organism evidence="3 4">
    <name type="scientific">Albimonas donghaensis</name>
    <dbReference type="NCBI Taxonomy" id="356660"/>
    <lineage>
        <taxon>Bacteria</taxon>
        <taxon>Pseudomonadati</taxon>
        <taxon>Pseudomonadota</taxon>
        <taxon>Alphaproteobacteria</taxon>
        <taxon>Rhodobacterales</taxon>
        <taxon>Paracoccaceae</taxon>
        <taxon>Albimonas</taxon>
    </lineage>
</organism>
<dbReference type="Pfam" id="PF07811">
    <property type="entry name" value="TadE"/>
    <property type="match status" value="1"/>
</dbReference>
<evidence type="ECO:0000259" key="2">
    <source>
        <dbReference type="Pfam" id="PF07811"/>
    </source>
</evidence>
<accession>A0A1H2VXW0</accession>
<dbReference type="RefSeq" id="WP_176954665.1">
    <property type="nucleotide sequence ID" value="NZ_FNMZ01000002.1"/>
</dbReference>
<keyword evidence="1" id="KW-1133">Transmembrane helix</keyword>
<dbReference type="InterPro" id="IPR012495">
    <property type="entry name" value="TadE-like_dom"/>
</dbReference>
<protein>
    <submittedName>
        <fullName evidence="3">TadE-like protein</fullName>
    </submittedName>
</protein>
<dbReference type="STRING" id="356660.SAMN05444336_102206"/>
<gene>
    <name evidence="3" type="ORF">SAMN05444336_102206</name>
</gene>
<keyword evidence="1" id="KW-0812">Transmembrane</keyword>
<reference evidence="3 4" key="1">
    <citation type="submission" date="2016-10" db="EMBL/GenBank/DDBJ databases">
        <authorList>
            <person name="de Groot N.N."/>
        </authorList>
    </citation>
    <scope>NUCLEOTIDE SEQUENCE [LARGE SCALE GENOMIC DNA]</scope>
    <source>
        <strain evidence="3 4">DSM 17890</strain>
    </source>
</reference>
<dbReference type="AlphaFoldDB" id="A0A1H2VXW0"/>
<proteinExistence type="predicted"/>
<evidence type="ECO:0000313" key="3">
    <source>
        <dbReference type="EMBL" id="SDW73188.1"/>
    </source>
</evidence>
<sequence>MARDDSGAATVDFALVAAPLFALLLFGMNIALGHYSMLAATDAARRAARLAATLPIAHCAALRGPEGGRLYRAADAAAPPPADAAGRACLADPSPCAPLDGAWSCRLGEGAAPDARCDADLVSRIAAEARAPGLRLASLDLSYADSRAGEINGPVAPRITVTLRPEAPELPRLLWPGLERLPAVSASALGEAMGNGAEDGPRC</sequence>
<feature type="transmembrane region" description="Helical" evidence="1">
    <location>
        <begin position="13"/>
        <end position="32"/>
    </location>
</feature>
<feature type="domain" description="TadE-like" evidence="2">
    <location>
        <begin position="7"/>
        <end position="49"/>
    </location>
</feature>
<dbReference type="EMBL" id="FNMZ01000002">
    <property type="protein sequence ID" value="SDW73188.1"/>
    <property type="molecule type" value="Genomic_DNA"/>
</dbReference>
<keyword evidence="4" id="KW-1185">Reference proteome</keyword>
<evidence type="ECO:0000256" key="1">
    <source>
        <dbReference type="SAM" id="Phobius"/>
    </source>
</evidence>
<keyword evidence="1" id="KW-0472">Membrane</keyword>